<name>A0ABY5V0W1_9BACT</name>
<dbReference type="PANTHER" id="PTHR43691">
    <property type="entry name" value="URIDINE PHOSPHORYLASE"/>
    <property type="match status" value="1"/>
</dbReference>
<keyword evidence="6" id="KW-1185">Reference proteome</keyword>
<comment type="catalytic activity">
    <reaction evidence="3">
        <text>uridine + phosphate = alpha-D-ribose 1-phosphate + uracil</text>
        <dbReference type="Rhea" id="RHEA:24388"/>
        <dbReference type="ChEBI" id="CHEBI:16704"/>
        <dbReference type="ChEBI" id="CHEBI:17568"/>
        <dbReference type="ChEBI" id="CHEBI:43474"/>
        <dbReference type="ChEBI" id="CHEBI:57720"/>
        <dbReference type="EC" id="2.4.2.3"/>
    </reaction>
</comment>
<dbReference type="Proteomes" id="UP001059295">
    <property type="component" value="Chromosome"/>
</dbReference>
<dbReference type="PANTHER" id="PTHR43691:SF11">
    <property type="entry name" value="FI09636P-RELATED"/>
    <property type="match status" value="1"/>
</dbReference>
<evidence type="ECO:0000259" key="4">
    <source>
        <dbReference type="Pfam" id="PF01048"/>
    </source>
</evidence>
<sequence>MTRMIAPSELIVNSDGSVFHLHLRPEQLARTVILVGDPGRVEQVASRFDRIEHRAANREFVTATGYYAGKRMTVLSTGIGTDNIDIVVNELDALVNIDLRTRTEKEEKTRLTLVRLGTCGAIRPELQLGDRILSRISVGLDGLLNFYEGSEAVCDREMERAFVEHTGWNSRLATPYFVRCSDYLAELFAPDTVEGMTASAPGFYAPQGRYLRLAPADRRLNEKIESFEYGGHRFTNFEMEGSALAGLSRLMGHDAVTICTVIAQRVALESDTDYRPFVDKMIATCLEKLAGI</sequence>
<protein>
    <recommendedName>
        <fullName evidence="2">Uridine phosphorylase</fullName>
        <ecNumber evidence="1">2.4.2.3</ecNumber>
    </recommendedName>
</protein>
<reference evidence="5" key="1">
    <citation type="journal article" date="2022" name="Cell">
        <title>Design, construction, and in vivo augmentation of a complex gut microbiome.</title>
        <authorList>
            <person name="Cheng A.G."/>
            <person name="Ho P.Y."/>
            <person name="Aranda-Diaz A."/>
            <person name="Jain S."/>
            <person name="Yu F.B."/>
            <person name="Meng X."/>
            <person name="Wang M."/>
            <person name="Iakiviak M."/>
            <person name="Nagashima K."/>
            <person name="Zhao A."/>
            <person name="Murugkar P."/>
            <person name="Patil A."/>
            <person name="Atabakhsh K."/>
            <person name="Weakley A."/>
            <person name="Yan J."/>
            <person name="Brumbaugh A.R."/>
            <person name="Higginbottom S."/>
            <person name="Dimas A."/>
            <person name="Shiver A.L."/>
            <person name="Deutschbauer A."/>
            <person name="Neff N."/>
            <person name="Sonnenburg J.L."/>
            <person name="Huang K.C."/>
            <person name="Fischbach M.A."/>
        </authorList>
    </citation>
    <scope>NUCLEOTIDE SEQUENCE</scope>
    <source>
        <strain evidence="5">AP11</strain>
    </source>
</reference>
<evidence type="ECO:0000256" key="1">
    <source>
        <dbReference type="ARBA" id="ARBA00011888"/>
    </source>
</evidence>
<dbReference type="GeneID" id="82890762"/>
<evidence type="ECO:0000313" key="5">
    <source>
        <dbReference type="EMBL" id="UWN57852.1"/>
    </source>
</evidence>
<evidence type="ECO:0000256" key="2">
    <source>
        <dbReference type="ARBA" id="ARBA00021980"/>
    </source>
</evidence>
<gene>
    <name evidence="5" type="ORF">NQ491_03470</name>
</gene>
<dbReference type="EMBL" id="CP102294">
    <property type="protein sequence ID" value="UWN57852.1"/>
    <property type="molecule type" value="Genomic_DNA"/>
</dbReference>
<dbReference type="RefSeq" id="WP_034282445.1">
    <property type="nucleotide sequence ID" value="NZ_CAPH01000003.1"/>
</dbReference>
<dbReference type="Gene3D" id="3.40.50.1580">
    <property type="entry name" value="Nucleoside phosphorylase domain"/>
    <property type="match status" value="1"/>
</dbReference>
<organism evidence="5 6">
    <name type="scientific">Alistipes ihumii AP11</name>
    <dbReference type="NCBI Taxonomy" id="1211813"/>
    <lineage>
        <taxon>Bacteria</taxon>
        <taxon>Pseudomonadati</taxon>
        <taxon>Bacteroidota</taxon>
        <taxon>Bacteroidia</taxon>
        <taxon>Bacteroidales</taxon>
        <taxon>Rikenellaceae</taxon>
        <taxon>Alistipes</taxon>
    </lineage>
</organism>
<dbReference type="SUPFAM" id="SSF53167">
    <property type="entry name" value="Purine and uridine phosphorylases"/>
    <property type="match status" value="1"/>
</dbReference>
<feature type="domain" description="Nucleoside phosphorylase" evidence="4">
    <location>
        <begin position="31"/>
        <end position="269"/>
    </location>
</feature>
<dbReference type="InterPro" id="IPR035994">
    <property type="entry name" value="Nucleoside_phosphorylase_sf"/>
</dbReference>
<evidence type="ECO:0000313" key="6">
    <source>
        <dbReference type="Proteomes" id="UP001059295"/>
    </source>
</evidence>
<proteinExistence type="predicted"/>
<evidence type="ECO:0000256" key="3">
    <source>
        <dbReference type="ARBA" id="ARBA00048447"/>
    </source>
</evidence>
<dbReference type="EC" id="2.4.2.3" evidence="1"/>
<dbReference type="CDD" id="cd00436">
    <property type="entry name" value="UP_TbUP-like"/>
    <property type="match status" value="1"/>
</dbReference>
<accession>A0ABY5V0W1</accession>
<dbReference type="InterPro" id="IPR000845">
    <property type="entry name" value="Nucleoside_phosphorylase_d"/>
</dbReference>
<dbReference type="Pfam" id="PF01048">
    <property type="entry name" value="PNP_UDP_1"/>
    <property type="match status" value="1"/>
</dbReference>